<protein>
    <recommendedName>
        <fullName evidence="4">Small ribosomal subunit protein mS41</fullName>
    </recommendedName>
    <alternativeName>
        <fullName evidence="5">Protein FYV4, mitochondrial</fullName>
    </alternativeName>
</protein>
<dbReference type="AlphaFoldDB" id="A0A9P8PYE1"/>
<evidence type="ECO:0000259" key="6">
    <source>
        <dbReference type="SMART" id="SM01238"/>
    </source>
</evidence>
<dbReference type="OrthoDB" id="18595at2759"/>
<proteinExistence type="inferred from homology"/>
<comment type="similarity">
    <text evidence="2">Belongs to the mitochondrion-specific ribosomal protein mS41 family.</text>
</comment>
<keyword evidence="8" id="KW-1185">Reference proteome</keyword>
<evidence type="ECO:0000256" key="2">
    <source>
        <dbReference type="ARBA" id="ARBA00010492"/>
    </source>
</evidence>
<accession>A0A9P8PYE1</accession>
<organism evidence="7 8">
    <name type="scientific">Wickerhamomyces pijperi</name>
    <name type="common">Yeast</name>
    <name type="synonym">Pichia pijperi</name>
    <dbReference type="NCBI Taxonomy" id="599730"/>
    <lineage>
        <taxon>Eukaryota</taxon>
        <taxon>Fungi</taxon>
        <taxon>Dikarya</taxon>
        <taxon>Ascomycota</taxon>
        <taxon>Saccharomycotina</taxon>
        <taxon>Saccharomycetes</taxon>
        <taxon>Phaffomycetales</taxon>
        <taxon>Wickerhamomycetaceae</taxon>
        <taxon>Wickerhamomyces</taxon>
    </lineage>
</organism>
<evidence type="ECO:0000256" key="3">
    <source>
        <dbReference type="ARBA" id="ARBA00023128"/>
    </source>
</evidence>
<dbReference type="InterPro" id="IPR039603">
    <property type="entry name" value="Ribosomal_mS41"/>
</dbReference>
<sequence>MFASIRTSPVLRSSLTCQLRLKSTFVPQPTPLIPDVATFFNKIGRGTAEQAENFPTWESLFTTTSFEMKEKGLDIQTRRYILKQVEHLRQGEKIHEHLQGKKSYYGGEYRRKEKTAKLLAKKRAERIQYEE</sequence>
<reference evidence="7" key="2">
    <citation type="submission" date="2021-01" db="EMBL/GenBank/DDBJ databases">
        <authorList>
            <person name="Schikora-Tamarit M.A."/>
        </authorList>
    </citation>
    <scope>NUCLEOTIDE SEQUENCE</scope>
    <source>
        <strain evidence="7">CBS2887</strain>
    </source>
</reference>
<dbReference type="InterPro" id="IPR019083">
    <property type="entry name" value="SAM_Ribosomal_mS41"/>
</dbReference>
<feature type="domain" description="Small ribosomal subunit protein mS41 SAM" evidence="6">
    <location>
        <begin position="36"/>
        <end position="91"/>
    </location>
</feature>
<evidence type="ECO:0000256" key="1">
    <source>
        <dbReference type="ARBA" id="ARBA00004173"/>
    </source>
</evidence>
<evidence type="ECO:0000313" key="8">
    <source>
        <dbReference type="Proteomes" id="UP000774326"/>
    </source>
</evidence>
<dbReference type="PANTHER" id="PTHR28235:SF1">
    <property type="entry name" value="SMALL RIBOSOMAL SUBUNIT PROTEIN MS41"/>
    <property type="match status" value="1"/>
</dbReference>
<comment type="caution">
    <text evidence="7">The sequence shown here is derived from an EMBL/GenBank/DDBJ whole genome shotgun (WGS) entry which is preliminary data.</text>
</comment>
<dbReference type="GO" id="GO:0005739">
    <property type="term" value="C:mitochondrion"/>
    <property type="evidence" value="ECO:0007669"/>
    <property type="project" value="UniProtKB-SubCell"/>
</dbReference>
<dbReference type="SMART" id="SM01238">
    <property type="entry name" value="IGR"/>
    <property type="match status" value="1"/>
</dbReference>
<gene>
    <name evidence="7" type="ORF">WICPIJ_008492</name>
</gene>
<dbReference type="PANTHER" id="PTHR28235">
    <property type="entry name" value="PROTEIN FYV4, MITOCHONDRIAL"/>
    <property type="match status" value="1"/>
</dbReference>
<dbReference type="Proteomes" id="UP000774326">
    <property type="component" value="Unassembled WGS sequence"/>
</dbReference>
<comment type="subcellular location">
    <subcellularLocation>
        <location evidence="1">Mitochondrion</location>
    </subcellularLocation>
</comment>
<name>A0A9P8PYE1_WICPI</name>
<evidence type="ECO:0000313" key="7">
    <source>
        <dbReference type="EMBL" id="KAH3679830.1"/>
    </source>
</evidence>
<keyword evidence="3" id="KW-0496">Mitochondrion</keyword>
<dbReference type="Pfam" id="PF09597">
    <property type="entry name" value="SAM_Ribosomal_mS41"/>
    <property type="match status" value="1"/>
</dbReference>
<evidence type="ECO:0000256" key="4">
    <source>
        <dbReference type="ARBA" id="ARBA00035129"/>
    </source>
</evidence>
<dbReference type="EMBL" id="JAEUBG010004836">
    <property type="protein sequence ID" value="KAH3679830.1"/>
    <property type="molecule type" value="Genomic_DNA"/>
</dbReference>
<reference evidence="7" key="1">
    <citation type="journal article" date="2021" name="Open Biol.">
        <title>Shared evolutionary footprints suggest mitochondrial oxidative damage underlies multiple complex I losses in fungi.</title>
        <authorList>
            <person name="Schikora-Tamarit M.A."/>
            <person name="Marcet-Houben M."/>
            <person name="Nosek J."/>
            <person name="Gabaldon T."/>
        </authorList>
    </citation>
    <scope>NUCLEOTIDE SEQUENCE</scope>
    <source>
        <strain evidence="7">CBS2887</strain>
    </source>
</reference>
<evidence type="ECO:0000256" key="5">
    <source>
        <dbReference type="ARBA" id="ARBA00035341"/>
    </source>
</evidence>